<name>A0A853BIW1_9ACTN</name>
<comment type="caution">
    <text evidence="1">The sequence shown here is derived from an EMBL/GenBank/DDBJ whole genome shotgun (WGS) entry which is preliminary data.</text>
</comment>
<dbReference type="AlphaFoldDB" id="A0A853BIW1"/>
<gene>
    <name evidence="1" type="ORF">HNR12_000818</name>
</gene>
<evidence type="ECO:0000313" key="1">
    <source>
        <dbReference type="EMBL" id="NYI94541.1"/>
    </source>
</evidence>
<dbReference type="Proteomes" id="UP000575985">
    <property type="component" value="Unassembled WGS sequence"/>
</dbReference>
<proteinExistence type="predicted"/>
<organism evidence="1 2">
    <name type="scientific">Streptomonospora nanhaiensis</name>
    <dbReference type="NCBI Taxonomy" id="1323731"/>
    <lineage>
        <taxon>Bacteria</taxon>
        <taxon>Bacillati</taxon>
        <taxon>Actinomycetota</taxon>
        <taxon>Actinomycetes</taxon>
        <taxon>Streptosporangiales</taxon>
        <taxon>Nocardiopsidaceae</taxon>
        <taxon>Streptomonospora</taxon>
    </lineage>
</organism>
<sequence>MFVFAALGVLTLLGLVLVGVLALRMLAELHRLRAQLARTRAQVQPGYDRLRALSDRGSVGAP</sequence>
<dbReference type="RefSeq" id="WP_218903484.1">
    <property type="nucleotide sequence ID" value="NZ_JACCFO010000001.1"/>
</dbReference>
<evidence type="ECO:0000313" key="2">
    <source>
        <dbReference type="Proteomes" id="UP000575985"/>
    </source>
</evidence>
<protein>
    <submittedName>
        <fullName evidence="1">Uncharacterized protein</fullName>
    </submittedName>
</protein>
<reference evidence="1 2" key="1">
    <citation type="submission" date="2020-07" db="EMBL/GenBank/DDBJ databases">
        <title>Sequencing the genomes of 1000 actinobacteria strains.</title>
        <authorList>
            <person name="Klenk H.-P."/>
        </authorList>
    </citation>
    <scope>NUCLEOTIDE SEQUENCE [LARGE SCALE GENOMIC DNA]</scope>
    <source>
        <strain evidence="1 2">DSM 45927</strain>
    </source>
</reference>
<dbReference type="EMBL" id="JACCFO010000001">
    <property type="protein sequence ID" value="NYI94541.1"/>
    <property type="molecule type" value="Genomic_DNA"/>
</dbReference>
<keyword evidence="2" id="KW-1185">Reference proteome</keyword>
<accession>A0A853BIW1</accession>